<dbReference type="PROSITE" id="PS51257">
    <property type="entry name" value="PROKAR_LIPOPROTEIN"/>
    <property type="match status" value="1"/>
</dbReference>
<evidence type="ECO:0000313" key="1">
    <source>
        <dbReference type="EMBL" id="MED4403546.1"/>
    </source>
</evidence>
<evidence type="ECO:0000313" key="2">
    <source>
        <dbReference type="Proteomes" id="UP001342826"/>
    </source>
</evidence>
<sequence>MYKTMTLLTFAVVLTACSSDDTANKGNEKQEQKVEVNVGEETTEWSSLPEYEKIMEVIDGNNYTFQMMTDNQGKRILFLTNNNDEKIYKTVFVKSEKRLKIIKVNGSGEIFNDIIN</sequence>
<name>A0ABU6P2N4_9BACI</name>
<dbReference type="RefSeq" id="WP_066226339.1">
    <property type="nucleotide sequence ID" value="NZ_JARTFQ010000006.1"/>
</dbReference>
<gene>
    <name evidence="1" type="ORF">P9271_19745</name>
</gene>
<reference evidence="1 2" key="1">
    <citation type="submission" date="2023-03" db="EMBL/GenBank/DDBJ databases">
        <title>Bacillus Genome Sequencing.</title>
        <authorList>
            <person name="Dunlap C."/>
        </authorList>
    </citation>
    <scope>NUCLEOTIDE SEQUENCE [LARGE SCALE GENOMIC DNA]</scope>
    <source>
        <strain evidence="1 2">NRS-1717</strain>
    </source>
</reference>
<dbReference type="Proteomes" id="UP001342826">
    <property type="component" value="Unassembled WGS sequence"/>
</dbReference>
<accession>A0ABU6P2N4</accession>
<evidence type="ECO:0008006" key="3">
    <source>
        <dbReference type="Google" id="ProtNLM"/>
    </source>
</evidence>
<proteinExistence type="predicted"/>
<dbReference type="GeneID" id="301140032"/>
<comment type="caution">
    <text evidence="1">The sequence shown here is derived from an EMBL/GenBank/DDBJ whole genome shotgun (WGS) entry which is preliminary data.</text>
</comment>
<organism evidence="1 2">
    <name type="scientific">Metabacillus fastidiosus</name>
    <dbReference type="NCBI Taxonomy" id="1458"/>
    <lineage>
        <taxon>Bacteria</taxon>
        <taxon>Bacillati</taxon>
        <taxon>Bacillota</taxon>
        <taxon>Bacilli</taxon>
        <taxon>Bacillales</taxon>
        <taxon>Bacillaceae</taxon>
        <taxon>Metabacillus</taxon>
    </lineage>
</organism>
<protein>
    <recommendedName>
        <fullName evidence="3">Lipoprotein</fullName>
    </recommendedName>
</protein>
<keyword evidence="2" id="KW-1185">Reference proteome</keyword>
<dbReference type="EMBL" id="JARTFS010000018">
    <property type="protein sequence ID" value="MED4403546.1"/>
    <property type="molecule type" value="Genomic_DNA"/>
</dbReference>